<evidence type="ECO:0000256" key="15">
    <source>
        <dbReference type="RuleBase" id="RU368018"/>
    </source>
</evidence>
<dbReference type="InterPro" id="IPR036388">
    <property type="entry name" value="WH-like_DNA-bd_sf"/>
</dbReference>
<gene>
    <name evidence="17" type="ORF">WICPIJ_009813</name>
</gene>
<evidence type="ECO:0000256" key="13">
    <source>
        <dbReference type="ARBA" id="ARBA00023204"/>
    </source>
</evidence>
<evidence type="ECO:0000256" key="2">
    <source>
        <dbReference type="ARBA" id="ARBA00004123"/>
    </source>
</evidence>
<keyword evidence="13 15" id="KW-0234">DNA repair</keyword>
<proteinExistence type="inferred from homology"/>
<reference evidence="17" key="2">
    <citation type="submission" date="2021-01" db="EMBL/GenBank/DDBJ databases">
        <authorList>
            <person name="Schikora-Tamarit M.A."/>
        </authorList>
    </citation>
    <scope>NUCLEOTIDE SEQUENCE</scope>
    <source>
        <strain evidence="17">CBS2887</strain>
    </source>
</reference>
<comment type="function">
    <text evidence="15">Acts in a DNA repair pathway for removal of UV-induced DNA damage that is distinct from classical nucleotide excision repair and in repair of ionizing radiation damage. Functions in homologous recombination repair of DNA double strand breaks and in recovery of stalled replication forks.</text>
</comment>
<feature type="domain" description="Non-structural maintenance of chromosomes element 1 RING C4HC3-type" evidence="16">
    <location>
        <begin position="218"/>
        <end position="259"/>
    </location>
</feature>
<dbReference type="GO" id="GO:0008270">
    <property type="term" value="F:zinc ion binding"/>
    <property type="evidence" value="ECO:0007669"/>
    <property type="project" value="UniProtKB-KW"/>
</dbReference>
<evidence type="ECO:0000256" key="11">
    <source>
        <dbReference type="ARBA" id="ARBA00022833"/>
    </source>
</evidence>
<keyword evidence="11 15" id="KW-0862">Zinc</keyword>
<evidence type="ECO:0000256" key="7">
    <source>
        <dbReference type="ARBA" id="ARBA00022723"/>
    </source>
</evidence>
<name>A0A9P8PKW8_WICPI</name>
<dbReference type="InterPro" id="IPR011513">
    <property type="entry name" value="Nse1"/>
</dbReference>
<dbReference type="GO" id="GO:0061630">
    <property type="term" value="F:ubiquitin protein ligase activity"/>
    <property type="evidence" value="ECO:0007669"/>
    <property type="project" value="UniProtKB-EC"/>
</dbReference>
<evidence type="ECO:0000256" key="4">
    <source>
        <dbReference type="ARBA" id="ARBA00012483"/>
    </source>
</evidence>
<evidence type="ECO:0000259" key="16">
    <source>
        <dbReference type="Pfam" id="PF08746"/>
    </source>
</evidence>
<keyword evidence="10 15" id="KW-0833">Ubl conjugation pathway</keyword>
<dbReference type="OrthoDB" id="185455at2759"/>
<keyword evidence="6 15" id="KW-0808">Transferase</keyword>
<comment type="subunit">
    <text evidence="15">Component of the Smc5-Smc6 complex.</text>
</comment>
<keyword evidence="9 15" id="KW-0863">Zinc-finger</keyword>
<evidence type="ECO:0000256" key="6">
    <source>
        <dbReference type="ARBA" id="ARBA00022679"/>
    </source>
</evidence>
<protein>
    <recommendedName>
        <fullName evidence="5 15">Non-structural maintenance of chromosomes element 1 homolog</fullName>
        <ecNumber evidence="4 15">2.3.2.27</ecNumber>
    </recommendedName>
</protein>
<dbReference type="GO" id="GO:0000724">
    <property type="term" value="P:double-strand break repair via homologous recombination"/>
    <property type="evidence" value="ECO:0007669"/>
    <property type="project" value="TreeGrafter"/>
</dbReference>
<dbReference type="AlphaFoldDB" id="A0A9P8PKW8"/>
<evidence type="ECO:0000256" key="14">
    <source>
        <dbReference type="ARBA" id="ARBA00023242"/>
    </source>
</evidence>
<keyword evidence="12 15" id="KW-0233">DNA recombination</keyword>
<keyword evidence="7 15" id="KW-0479">Metal-binding</keyword>
<dbReference type="GO" id="GO:0005634">
    <property type="term" value="C:nucleus"/>
    <property type="evidence" value="ECO:0007669"/>
    <property type="project" value="UniProtKB-SubCell"/>
</dbReference>
<comment type="caution">
    <text evidence="17">The sequence shown here is derived from an EMBL/GenBank/DDBJ whole genome shotgun (WGS) entry which is preliminary data.</text>
</comment>
<dbReference type="Pfam" id="PF07574">
    <property type="entry name" value="SMC_Nse1"/>
    <property type="match status" value="1"/>
</dbReference>
<evidence type="ECO:0000256" key="5">
    <source>
        <dbReference type="ARBA" id="ARBA00019422"/>
    </source>
</evidence>
<dbReference type="InterPro" id="IPR014857">
    <property type="entry name" value="Nse1_RING_C4HC3-type"/>
</dbReference>
<dbReference type="InterPro" id="IPR013083">
    <property type="entry name" value="Znf_RING/FYVE/PHD"/>
</dbReference>
<evidence type="ECO:0000256" key="1">
    <source>
        <dbReference type="ARBA" id="ARBA00000900"/>
    </source>
</evidence>
<evidence type="ECO:0000256" key="9">
    <source>
        <dbReference type="ARBA" id="ARBA00022771"/>
    </source>
</evidence>
<comment type="similarity">
    <text evidence="3 15">Belongs to the NSE1 family.</text>
</comment>
<dbReference type="Gene3D" id="3.90.1150.220">
    <property type="match status" value="1"/>
</dbReference>
<dbReference type="GO" id="GO:0030915">
    <property type="term" value="C:Smc5-Smc6 complex"/>
    <property type="evidence" value="ECO:0007669"/>
    <property type="project" value="UniProtKB-UniRule"/>
</dbReference>
<reference evidence="17" key="1">
    <citation type="journal article" date="2021" name="Open Biol.">
        <title>Shared evolutionary footprints suggest mitochondrial oxidative damage underlies multiple complex I losses in fungi.</title>
        <authorList>
            <person name="Schikora-Tamarit M.A."/>
            <person name="Marcet-Houben M."/>
            <person name="Nosek J."/>
            <person name="Gabaldon T."/>
        </authorList>
    </citation>
    <scope>NUCLEOTIDE SEQUENCE</scope>
    <source>
        <strain evidence="17">CBS2887</strain>
    </source>
</reference>
<accession>A0A9P8PKW8</accession>
<keyword evidence="8 15" id="KW-0227">DNA damage</keyword>
<dbReference type="Gene3D" id="1.10.10.10">
    <property type="entry name" value="Winged helix-like DNA-binding domain superfamily/Winged helix DNA-binding domain"/>
    <property type="match status" value="1"/>
</dbReference>
<evidence type="ECO:0000313" key="18">
    <source>
        <dbReference type="Proteomes" id="UP000774326"/>
    </source>
</evidence>
<organism evidence="17 18">
    <name type="scientific">Wickerhamomyces pijperi</name>
    <name type="common">Yeast</name>
    <name type="synonym">Pichia pijperi</name>
    <dbReference type="NCBI Taxonomy" id="599730"/>
    <lineage>
        <taxon>Eukaryota</taxon>
        <taxon>Fungi</taxon>
        <taxon>Dikarya</taxon>
        <taxon>Ascomycota</taxon>
        <taxon>Saccharomycotina</taxon>
        <taxon>Saccharomycetes</taxon>
        <taxon>Phaffomycetales</taxon>
        <taxon>Wickerhamomycetaceae</taxon>
        <taxon>Wickerhamomyces</taxon>
    </lineage>
</organism>
<comment type="subcellular location">
    <subcellularLocation>
        <location evidence="2 15">Nucleus</location>
    </subcellularLocation>
</comment>
<dbReference type="EMBL" id="JAEUBG010005651">
    <property type="protein sequence ID" value="KAH3673425.1"/>
    <property type="molecule type" value="Genomic_DNA"/>
</dbReference>
<dbReference type="Pfam" id="PF08746">
    <property type="entry name" value="zf-RING-like"/>
    <property type="match status" value="1"/>
</dbReference>
<evidence type="ECO:0000256" key="8">
    <source>
        <dbReference type="ARBA" id="ARBA00022763"/>
    </source>
</evidence>
<dbReference type="PANTHER" id="PTHR20973">
    <property type="entry name" value="NON-SMC ELEMENT 1-RELATED"/>
    <property type="match status" value="1"/>
</dbReference>
<evidence type="ECO:0000256" key="12">
    <source>
        <dbReference type="ARBA" id="ARBA00023172"/>
    </source>
</evidence>
<dbReference type="EC" id="2.3.2.27" evidence="4 15"/>
<evidence type="ECO:0000256" key="3">
    <source>
        <dbReference type="ARBA" id="ARBA00010258"/>
    </source>
</evidence>
<sequence length="280" mass="31767">MATPEQTHYTTIEKALYQLIAAQGSINEEQLEQLFKRLTEDTDRFNNQETIAQLQTRTLEDSIELINDRIKFIHEKITKFSHQTERVKLYFLIRSAGAITSDSDNTNGSGSSQGLNTLPFTAREIGAINRLIDTIITDNDPVEKFLVTGKQAIHIVGAETSYTGTQSKKFLQRLVTEGFLVQTPRDRFMISSRSLVELQEHLIEQHSLRKEGGLINKCIACNEIQTSGTRCPNLDCWVRLHKLCREPYQRAHGQMCPDCGTEWTSENTVFVGEMALSQNN</sequence>
<evidence type="ECO:0000313" key="17">
    <source>
        <dbReference type="EMBL" id="KAH3673425.1"/>
    </source>
</evidence>
<dbReference type="Gene3D" id="3.30.40.10">
    <property type="entry name" value="Zinc/RING finger domain, C3HC4 (zinc finger)"/>
    <property type="match status" value="1"/>
</dbReference>
<keyword evidence="14 15" id="KW-0539">Nucleus</keyword>
<evidence type="ECO:0000256" key="10">
    <source>
        <dbReference type="ARBA" id="ARBA00022786"/>
    </source>
</evidence>
<comment type="catalytic activity">
    <reaction evidence="1 15">
        <text>S-ubiquitinyl-[E2 ubiquitin-conjugating enzyme]-L-cysteine + [acceptor protein]-L-lysine = [E2 ubiquitin-conjugating enzyme]-L-cysteine + N(6)-ubiquitinyl-[acceptor protein]-L-lysine.</text>
        <dbReference type="EC" id="2.3.2.27"/>
    </reaction>
</comment>
<dbReference type="Proteomes" id="UP000774326">
    <property type="component" value="Unassembled WGS sequence"/>
</dbReference>
<dbReference type="PANTHER" id="PTHR20973:SF0">
    <property type="entry name" value="NON-STRUCTURAL MAINTENANCE OF CHROMOSOMES ELEMENT 1 HOMOLOG"/>
    <property type="match status" value="1"/>
</dbReference>
<keyword evidence="18" id="KW-1185">Reference proteome</keyword>